<feature type="region of interest" description="Disordered" evidence="1">
    <location>
        <begin position="612"/>
        <end position="636"/>
    </location>
</feature>
<dbReference type="Proteomes" id="UP000566819">
    <property type="component" value="Unassembled WGS sequence"/>
</dbReference>
<proteinExistence type="predicted"/>
<feature type="region of interest" description="Disordered" evidence="1">
    <location>
        <begin position="499"/>
        <end position="519"/>
    </location>
</feature>
<gene>
    <name evidence="2" type="ORF">G7Y89_g1206</name>
</gene>
<keyword evidence="3" id="KW-1185">Reference proteome</keyword>
<sequence length="988" mass="109376">MYASPAVKIPKRKIGCDSSEMSNQMLSPCASNFGVFQKCEVGLANLHHKRQRPNQSHYRPVNRESRANAAPGNSSNTSCESFYAHPNPLTRGIPEQSNFSDNLFDSLLSETPTRSSVATMVRSNSAARDSRLKGSSNAYSGRRPVPGDNPLRLASTLRTTTTSRESDNAWNIQGQRNEQSAGNIVSEDYPSGITGDCITRDGVSFLISYDQVPGDMSVPEHTISTQHATNSQQDILTLLETNTENFGDRALPISFDASDDLISNIDLSHHSWLDRNDQVLSNNASVTDANQASSSSNRASALAESPHYGFDVPRPHASSRDTGLFDPGLSQFGTESKDPYTLESHPDTTRAINFVDFDGDTQINYLSPVSALDIPSFSTTWESSFPTQATRNYPNIALPLQVTEDPVSLFSGEGGDDFVEVGFTAANTNSIMSSTRVQNQPIATQAQNYKQHLRRQRLLLRSSISRPQFTDLSQLGSIYPSMSGVSSSGLDTAANDGAIANSGPLGNPPNIIESDDINSSQATFGFGPASQIYKSPKTAVTSKHQISSSPGPILTLKENTNDTQQETQDILAKANQLSKFKGSGSAGNSPPRKAPISWEHQILVPNKFVEAPRGTPTEASVDKKVSGRKGPLEEDKRERAKEIRRLGSCLRLQYCRYLYILYKGRIFAPDKQDLRQGSSERFYEYFPTRTLVTDVVTKASYFTNIYAPPLGITDFKQDLKQKLTDYIDRIISTERNFGEVIYGEMSQLVWDIYEAYFMTTSITILRDSAQELLDSLPRPHLYDYTHNPYMLRLVNNQIKHVMRDLVEKAYLDVLDTLELSLRQKAPAQWAPSFCCIMVLCMCAEMVQTTSDFRIVKLLSDARSSPPSREESIAVCRKLDDVPIASCMSIFHQVYTACKLKDGAKREGGFNPVRQGVDVVMKAELGQDVQDLVTRIKTIAMERGNDLEQQAATPSFNSNLDPVAAFDNHKVFRKRNSGRLVAKFLISML</sequence>
<organism evidence="2 3">
    <name type="scientific">Cudoniella acicularis</name>
    <dbReference type="NCBI Taxonomy" id="354080"/>
    <lineage>
        <taxon>Eukaryota</taxon>
        <taxon>Fungi</taxon>
        <taxon>Dikarya</taxon>
        <taxon>Ascomycota</taxon>
        <taxon>Pezizomycotina</taxon>
        <taxon>Leotiomycetes</taxon>
        <taxon>Helotiales</taxon>
        <taxon>Tricladiaceae</taxon>
        <taxon>Cudoniella</taxon>
    </lineage>
</organism>
<protein>
    <submittedName>
        <fullName evidence="2">Uncharacterized protein</fullName>
    </submittedName>
</protein>
<feature type="compositionally biased region" description="Polar residues" evidence="1">
    <location>
        <begin position="168"/>
        <end position="183"/>
    </location>
</feature>
<evidence type="ECO:0000256" key="1">
    <source>
        <dbReference type="SAM" id="MobiDB-lite"/>
    </source>
</evidence>
<name>A0A8H4RWU0_9HELO</name>
<reference evidence="2 3" key="1">
    <citation type="submission" date="2020-03" db="EMBL/GenBank/DDBJ databases">
        <title>Draft Genome Sequence of Cudoniella acicularis.</title>
        <authorList>
            <person name="Buettner E."/>
            <person name="Kellner H."/>
        </authorList>
    </citation>
    <scope>NUCLEOTIDE SEQUENCE [LARGE SCALE GENOMIC DNA]</scope>
    <source>
        <strain evidence="2 3">DSM 108380</strain>
    </source>
</reference>
<dbReference type="OrthoDB" id="4226666at2759"/>
<feature type="region of interest" description="Disordered" evidence="1">
    <location>
        <begin position="115"/>
        <end position="183"/>
    </location>
</feature>
<feature type="region of interest" description="Disordered" evidence="1">
    <location>
        <begin position="49"/>
        <end position="97"/>
    </location>
</feature>
<feature type="compositionally biased region" description="Polar residues" evidence="1">
    <location>
        <begin position="71"/>
        <end position="80"/>
    </location>
</feature>
<feature type="region of interest" description="Disordered" evidence="1">
    <location>
        <begin position="286"/>
        <end position="330"/>
    </location>
</feature>
<dbReference type="EMBL" id="JAAMPI010000045">
    <property type="protein sequence ID" value="KAF4636888.1"/>
    <property type="molecule type" value="Genomic_DNA"/>
</dbReference>
<comment type="caution">
    <text evidence="2">The sequence shown here is derived from an EMBL/GenBank/DDBJ whole genome shotgun (WGS) entry which is preliminary data.</text>
</comment>
<feature type="compositionally biased region" description="Polar residues" evidence="1">
    <location>
        <begin position="115"/>
        <end position="139"/>
    </location>
</feature>
<feature type="compositionally biased region" description="Basic and acidic residues" evidence="1">
    <location>
        <begin position="620"/>
        <end position="636"/>
    </location>
</feature>
<dbReference type="AlphaFoldDB" id="A0A8H4RWU0"/>
<evidence type="ECO:0000313" key="2">
    <source>
        <dbReference type="EMBL" id="KAF4636888.1"/>
    </source>
</evidence>
<feature type="compositionally biased region" description="Low complexity" evidence="1">
    <location>
        <begin position="289"/>
        <end position="305"/>
    </location>
</feature>
<accession>A0A8H4RWU0</accession>
<evidence type="ECO:0000313" key="3">
    <source>
        <dbReference type="Proteomes" id="UP000566819"/>
    </source>
</evidence>
<feature type="compositionally biased region" description="Low complexity" evidence="1">
    <location>
        <begin position="151"/>
        <end position="163"/>
    </location>
</feature>